<evidence type="ECO:0000256" key="9">
    <source>
        <dbReference type="SAM" id="MobiDB-lite"/>
    </source>
</evidence>
<dbReference type="CDD" id="cd00160">
    <property type="entry name" value="RhoGEF"/>
    <property type="match status" value="1"/>
</dbReference>
<dbReference type="Pfam" id="PF22697">
    <property type="entry name" value="SOS1_NGEF_PH"/>
    <property type="match status" value="1"/>
</dbReference>
<evidence type="ECO:0000256" key="6">
    <source>
        <dbReference type="ARBA" id="ARBA00022833"/>
    </source>
</evidence>
<evidence type="ECO:0000259" key="10">
    <source>
        <dbReference type="PROSITE" id="PS50003"/>
    </source>
</evidence>
<comment type="subcellular location">
    <subcellularLocation>
        <location evidence="1">Cytoplasm</location>
        <location evidence="1">Cytoskeleton</location>
    </subcellularLocation>
</comment>
<dbReference type="InterPro" id="IPR013083">
    <property type="entry name" value="Znf_RING/FYVE/PHD"/>
</dbReference>
<dbReference type="EMBL" id="AJWJ01000065">
    <property type="protein sequence ID" value="KAF2076329.1"/>
    <property type="molecule type" value="Genomic_DNA"/>
</dbReference>
<evidence type="ECO:0000256" key="3">
    <source>
        <dbReference type="ARBA" id="ARBA00022658"/>
    </source>
</evidence>
<feature type="domain" description="DH" evidence="11">
    <location>
        <begin position="258"/>
        <end position="440"/>
    </location>
</feature>
<evidence type="ECO:0000256" key="2">
    <source>
        <dbReference type="ARBA" id="ARBA00022490"/>
    </source>
</evidence>
<evidence type="ECO:0000259" key="11">
    <source>
        <dbReference type="PROSITE" id="PS50010"/>
    </source>
</evidence>
<dbReference type="InterPro" id="IPR035899">
    <property type="entry name" value="DBL_dom_sf"/>
</dbReference>
<feature type="compositionally biased region" description="Polar residues" evidence="9">
    <location>
        <begin position="113"/>
        <end position="128"/>
    </location>
</feature>
<accession>A0A8J4Q1R1</accession>
<dbReference type="PROSITE" id="PS50003">
    <property type="entry name" value="PH_DOMAIN"/>
    <property type="match status" value="1"/>
</dbReference>
<dbReference type="InterPro" id="IPR055251">
    <property type="entry name" value="SOS1_NGEF_PH"/>
</dbReference>
<evidence type="ECO:0008006" key="15">
    <source>
        <dbReference type="Google" id="ProtNLM"/>
    </source>
</evidence>
<evidence type="ECO:0000313" key="14">
    <source>
        <dbReference type="Proteomes" id="UP000695562"/>
    </source>
</evidence>
<dbReference type="SMART" id="SM00233">
    <property type="entry name" value="PH"/>
    <property type="match status" value="1"/>
</dbReference>
<evidence type="ECO:0000256" key="8">
    <source>
        <dbReference type="PROSITE-ProRule" id="PRU00091"/>
    </source>
</evidence>
<evidence type="ECO:0000256" key="7">
    <source>
        <dbReference type="ARBA" id="ARBA00023212"/>
    </source>
</evidence>
<dbReference type="SMART" id="SM00325">
    <property type="entry name" value="RhoGEF"/>
    <property type="match status" value="1"/>
</dbReference>
<keyword evidence="7" id="KW-0206">Cytoskeleton</keyword>
<dbReference type="GO" id="GO:0005856">
    <property type="term" value="C:cytoskeleton"/>
    <property type="evidence" value="ECO:0007669"/>
    <property type="project" value="UniProtKB-SubCell"/>
</dbReference>
<evidence type="ECO:0000256" key="4">
    <source>
        <dbReference type="ARBA" id="ARBA00022723"/>
    </source>
</evidence>
<feature type="compositionally biased region" description="Pro residues" evidence="9">
    <location>
        <begin position="13"/>
        <end position="25"/>
    </location>
</feature>
<proteinExistence type="predicted"/>
<feature type="compositionally biased region" description="Polar residues" evidence="9">
    <location>
        <begin position="185"/>
        <end position="200"/>
    </location>
</feature>
<dbReference type="PANTHER" id="PTHR12673:SF268">
    <property type="entry name" value="PLECKSTRIN DOMAIN-CONTAINING PROTEIN"/>
    <property type="match status" value="1"/>
</dbReference>
<gene>
    <name evidence="13" type="ORF">CYY_002385</name>
</gene>
<feature type="domain" description="PH" evidence="10">
    <location>
        <begin position="469"/>
        <end position="575"/>
    </location>
</feature>
<feature type="compositionally biased region" description="Low complexity" evidence="9">
    <location>
        <begin position="129"/>
        <end position="140"/>
    </location>
</feature>
<dbReference type="OrthoDB" id="660555at2759"/>
<organism evidence="13 14">
    <name type="scientific">Polysphondylium violaceum</name>
    <dbReference type="NCBI Taxonomy" id="133409"/>
    <lineage>
        <taxon>Eukaryota</taxon>
        <taxon>Amoebozoa</taxon>
        <taxon>Evosea</taxon>
        <taxon>Eumycetozoa</taxon>
        <taxon>Dictyostelia</taxon>
        <taxon>Dictyosteliales</taxon>
        <taxon>Dictyosteliaceae</taxon>
        <taxon>Polysphondylium</taxon>
    </lineage>
</organism>
<evidence type="ECO:0000313" key="13">
    <source>
        <dbReference type="EMBL" id="KAF2076329.1"/>
    </source>
</evidence>
<dbReference type="PROSITE" id="PS50010">
    <property type="entry name" value="DH_2"/>
    <property type="match status" value="1"/>
</dbReference>
<feature type="domain" description="FYVE-type" evidence="12">
    <location>
        <begin position="600"/>
        <end position="659"/>
    </location>
</feature>
<dbReference type="GO" id="GO:0005737">
    <property type="term" value="C:cytoplasm"/>
    <property type="evidence" value="ECO:0007669"/>
    <property type="project" value="TreeGrafter"/>
</dbReference>
<dbReference type="SUPFAM" id="SSF48065">
    <property type="entry name" value="DBL homology domain (DH-domain)"/>
    <property type="match status" value="1"/>
</dbReference>
<comment type="caution">
    <text evidence="13">The sequence shown here is derived from an EMBL/GenBank/DDBJ whole genome shotgun (WGS) entry which is preliminary data.</text>
</comment>
<dbReference type="InterPro" id="IPR051092">
    <property type="entry name" value="FYVE_RhoGEF_PH"/>
</dbReference>
<dbReference type="SUPFAM" id="SSF57903">
    <property type="entry name" value="FYVE/PHD zinc finger"/>
    <property type="match status" value="1"/>
</dbReference>
<keyword evidence="2" id="KW-0963">Cytoplasm</keyword>
<keyword evidence="5 8" id="KW-0863">Zinc-finger</keyword>
<dbReference type="GO" id="GO:0008270">
    <property type="term" value="F:zinc ion binding"/>
    <property type="evidence" value="ECO:0007669"/>
    <property type="project" value="UniProtKB-KW"/>
</dbReference>
<feature type="compositionally biased region" description="Pro residues" evidence="9">
    <location>
        <begin position="163"/>
        <end position="182"/>
    </location>
</feature>
<dbReference type="SUPFAM" id="SSF50729">
    <property type="entry name" value="PH domain-like"/>
    <property type="match status" value="1"/>
</dbReference>
<reference evidence="13" key="1">
    <citation type="submission" date="2020-01" db="EMBL/GenBank/DDBJ databases">
        <title>Development of genomics and gene disruption for Polysphondylium violaceum indicates a role for the polyketide synthase stlB in stalk morphogenesis.</title>
        <authorList>
            <person name="Narita B."/>
            <person name="Kawabe Y."/>
            <person name="Kin K."/>
            <person name="Saito T."/>
            <person name="Gibbs R."/>
            <person name="Kuspa A."/>
            <person name="Muzny D."/>
            <person name="Queller D."/>
            <person name="Richards S."/>
            <person name="Strassman J."/>
            <person name="Sucgang R."/>
            <person name="Worley K."/>
            <person name="Schaap P."/>
        </authorList>
    </citation>
    <scope>NUCLEOTIDE SEQUENCE</scope>
    <source>
        <strain evidence="13">QSvi11</strain>
    </source>
</reference>
<feature type="compositionally biased region" description="Pro residues" evidence="9">
    <location>
        <begin position="100"/>
        <end position="112"/>
    </location>
</feature>
<evidence type="ECO:0000256" key="5">
    <source>
        <dbReference type="ARBA" id="ARBA00022771"/>
    </source>
</evidence>
<keyword evidence="4" id="KW-0479">Metal-binding</keyword>
<dbReference type="PANTHER" id="PTHR12673">
    <property type="entry name" value="FACIOGENITAL DYSPLASIA PROTEIN"/>
    <property type="match status" value="1"/>
</dbReference>
<feature type="region of interest" description="Disordered" evidence="9">
    <location>
        <begin position="1"/>
        <end position="224"/>
    </location>
</feature>
<dbReference type="Gene3D" id="3.30.40.10">
    <property type="entry name" value="Zinc/RING finger domain, C3HC4 (zinc finger)"/>
    <property type="match status" value="1"/>
</dbReference>
<keyword evidence="14" id="KW-1185">Reference proteome</keyword>
<dbReference type="Proteomes" id="UP000695562">
    <property type="component" value="Unassembled WGS sequence"/>
</dbReference>
<name>A0A8J4Q1R1_9MYCE</name>
<dbReference type="GO" id="GO:0005085">
    <property type="term" value="F:guanyl-nucleotide exchange factor activity"/>
    <property type="evidence" value="ECO:0007669"/>
    <property type="project" value="UniProtKB-KW"/>
</dbReference>
<dbReference type="InterPro" id="IPR000306">
    <property type="entry name" value="Znf_FYVE"/>
</dbReference>
<dbReference type="Gene3D" id="2.30.29.30">
    <property type="entry name" value="Pleckstrin-homology domain (PH domain)/Phosphotyrosine-binding domain (PTB)"/>
    <property type="match status" value="1"/>
</dbReference>
<dbReference type="Gene3D" id="1.20.900.10">
    <property type="entry name" value="Dbl homology (DH) domain"/>
    <property type="match status" value="1"/>
</dbReference>
<dbReference type="Pfam" id="PF00621">
    <property type="entry name" value="RhoGEF"/>
    <property type="match status" value="1"/>
</dbReference>
<keyword evidence="3" id="KW-0344">Guanine-nucleotide releasing factor</keyword>
<sequence length="667" mass="74263">MSDSNEEFVNTGIPPPKPKSKAPPLPERKGATIGASGFGAMSKPAPSPPTTTVTATPPLTSSASLSSIPPPIPPREGSASPNQNRVLPPQPGSRATLHNPLPPLPSKKPPIPQQRSASALNLNQRHQQPSSPTLETTTESINNLQIGGGEESQETSMATSPSTPSPTIPPRNVPKKPLPLSPPSIANSSTPNVASPTLDSKQQHKLPPTPTQPPTSTSTSNTGEEITIVNNQENWRNTIMQSLNHHPSLDHLNQFTSLRDLKAKEILTTERTYVDNMKILVEVFIDPMKQGGIVSQEYTIAIAANISDILLISVELLRGLEERLANWSNTQCIGDVFRKNIPFLKMYTTYTVGFDNILNVLSECEKNSNYNSFIQKCTEDPKTKKLDLRSYLIQPVQRITRYHMLLEEVLKHTDPSHPDYNDLQTSYSSMKKVTHDANDAIKQSENRQKVFEIQKMFVGDVTLVAAHREYIYDGILTKVCRKACKKRYVYLFSDILIYGSWIPPKMVLHEKIELEHCRIEDIPDGNTGGSNAISLNNQVIVNAFQICSNKKSFVVFADTAELKMKWMLTLMETIETLREKRKTIKGDVINRIEAPIWVPDETALNCTQCNEGFTLLNRRHHCRKCGALVCGKCSEKKFKLPVSDFKPVRVCNYCYDQLVLAQNSKPA</sequence>
<dbReference type="InterPro" id="IPR001849">
    <property type="entry name" value="PH_domain"/>
</dbReference>
<dbReference type="InterPro" id="IPR011993">
    <property type="entry name" value="PH-like_dom_sf"/>
</dbReference>
<dbReference type="Pfam" id="PF01363">
    <property type="entry name" value="FYVE"/>
    <property type="match status" value="1"/>
</dbReference>
<dbReference type="InterPro" id="IPR017455">
    <property type="entry name" value="Znf_FYVE-rel"/>
</dbReference>
<evidence type="ECO:0000256" key="1">
    <source>
        <dbReference type="ARBA" id="ARBA00004245"/>
    </source>
</evidence>
<dbReference type="InterPro" id="IPR011011">
    <property type="entry name" value="Znf_FYVE_PHD"/>
</dbReference>
<dbReference type="SMART" id="SM00064">
    <property type="entry name" value="FYVE"/>
    <property type="match status" value="1"/>
</dbReference>
<evidence type="ECO:0000259" key="12">
    <source>
        <dbReference type="PROSITE" id="PS50178"/>
    </source>
</evidence>
<keyword evidence="6" id="KW-0862">Zinc</keyword>
<dbReference type="AlphaFoldDB" id="A0A8J4Q1R1"/>
<feature type="compositionally biased region" description="Low complexity" evidence="9">
    <location>
        <begin position="50"/>
        <end position="67"/>
    </location>
</feature>
<protein>
    <recommendedName>
        <fullName evidence="15">Pleckstrin domain-containing protein</fullName>
    </recommendedName>
</protein>
<dbReference type="PROSITE" id="PS50178">
    <property type="entry name" value="ZF_FYVE"/>
    <property type="match status" value="1"/>
</dbReference>
<dbReference type="InterPro" id="IPR000219">
    <property type="entry name" value="DH_dom"/>
</dbReference>